<dbReference type="Proteomes" id="UP000483820">
    <property type="component" value="Chromosome III"/>
</dbReference>
<dbReference type="AlphaFoldDB" id="A0A6A5H1L2"/>
<evidence type="ECO:0000313" key="1">
    <source>
        <dbReference type="EMBL" id="KAF1760686.1"/>
    </source>
</evidence>
<dbReference type="Pfam" id="PF03380">
    <property type="entry name" value="DUF282"/>
    <property type="match status" value="1"/>
</dbReference>
<organism evidence="1 2">
    <name type="scientific">Caenorhabditis remanei</name>
    <name type="common">Caenorhabditis vulgaris</name>
    <dbReference type="NCBI Taxonomy" id="31234"/>
    <lineage>
        <taxon>Eukaryota</taxon>
        <taxon>Metazoa</taxon>
        <taxon>Ecdysozoa</taxon>
        <taxon>Nematoda</taxon>
        <taxon>Chromadorea</taxon>
        <taxon>Rhabditida</taxon>
        <taxon>Rhabditina</taxon>
        <taxon>Rhabditomorpha</taxon>
        <taxon>Rhabditoidea</taxon>
        <taxon>Rhabditidae</taxon>
        <taxon>Peloderinae</taxon>
        <taxon>Caenorhabditis</taxon>
    </lineage>
</organism>
<dbReference type="RefSeq" id="XP_003095945.2">
    <property type="nucleotide sequence ID" value="XM_003095897.2"/>
</dbReference>
<sequence length="140" mass="15301">MVFILKTSESCIPTQNVEPVDPFPCQTCSKIYDATCQGVNLPSPSSYCLKDTDVPVVFSIQPSPSNFGDQNPMCATYLTCPGATTEQFDVFRGYGYVSVPGNADNTPTFVFCHESGPKAGMWFALIDVHDEEMNSMRCSS</sequence>
<comment type="caution">
    <text evidence="1">The sequence shown here is derived from an EMBL/GenBank/DDBJ whole genome shotgun (WGS) entry which is preliminary data.</text>
</comment>
<dbReference type="GeneID" id="9808155"/>
<dbReference type="CTD" id="9808155"/>
<name>A0A6A5H1L2_CAERE</name>
<protein>
    <submittedName>
        <fullName evidence="1">Uncharacterized protein</fullName>
    </submittedName>
</protein>
<dbReference type="KEGG" id="crq:GCK72_008935"/>
<gene>
    <name evidence="1" type="ORF">GCK72_008935</name>
</gene>
<dbReference type="InterPro" id="IPR005044">
    <property type="entry name" value="DUF282_CAE_spp"/>
</dbReference>
<dbReference type="EMBL" id="WUAV01000003">
    <property type="protein sequence ID" value="KAF1760686.1"/>
    <property type="molecule type" value="Genomic_DNA"/>
</dbReference>
<dbReference type="PANTHER" id="PTHR47921">
    <property type="entry name" value="PROTEIN CBG14847-RELATED"/>
    <property type="match status" value="1"/>
</dbReference>
<proteinExistence type="predicted"/>
<evidence type="ECO:0000313" key="2">
    <source>
        <dbReference type="Proteomes" id="UP000483820"/>
    </source>
</evidence>
<accession>A0A6A5H1L2</accession>
<reference evidence="1 2" key="1">
    <citation type="submission" date="2019-12" db="EMBL/GenBank/DDBJ databases">
        <title>Chromosome-level assembly of the Caenorhabditis remanei genome.</title>
        <authorList>
            <person name="Teterina A.A."/>
            <person name="Willis J.H."/>
            <person name="Phillips P.C."/>
        </authorList>
    </citation>
    <scope>NUCLEOTIDE SEQUENCE [LARGE SCALE GENOMIC DNA]</scope>
    <source>
        <strain evidence="1 2">PX506</strain>
        <tissue evidence="1">Whole organism</tissue>
    </source>
</reference>
<dbReference type="PANTHER" id="PTHR47921:SF3">
    <property type="entry name" value="C6 DOMAIN-CONTAINING PROTEIN"/>
    <property type="match status" value="1"/>
</dbReference>